<organism evidence="2">
    <name type="scientific">Cacopsylla melanoneura</name>
    <dbReference type="NCBI Taxonomy" id="428564"/>
    <lineage>
        <taxon>Eukaryota</taxon>
        <taxon>Metazoa</taxon>
        <taxon>Ecdysozoa</taxon>
        <taxon>Arthropoda</taxon>
        <taxon>Hexapoda</taxon>
        <taxon>Insecta</taxon>
        <taxon>Pterygota</taxon>
        <taxon>Neoptera</taxon>
        <taxon>Paraneoptera</taxon>
        <taxon>Hemiptera</taxon>
        <taxon>Sternorrhyncha</taxon>
        <taxon>Psylloidea</taxon>
        <taxon>Psyllidae</taxon>
        <taxon>Psyllinae</taxon>
        <taxon>Cacopsylla</taxon>
    </lineage>
</organism>
<keyword evidence="1" id="KW-0812">Transmembrane</keyword>
<feature type="transmembrane region" description="Helical" evidence="1">
    <location>
        <begin position="56"/>
        <end position="77"/>
    </location>
</feature>
<keyword evidence="1" id="KW-1133">Transmembrane helix</keyword>
<keyword evidence="1" id="KW-0472">Membrane</keyword>
<sequence length="142" mass="17114">MKKKRKQIDKFINNKINNIKSCQGPLDNKINNKVFLSFLNCDIPKSRKKKKRMHKIVCVHGFYTLCKYVFFPSFNFVHSYEKLQCFIELMKNNSVWILKVPQNHTIPLLRLNKNNFKMKNCSESHYIIYQFCCDTVCYLKKY</sequence>
<dbReference type="EMBL" id="HBUF01551546">
    <property type="protein sequence ID" value="CAG6759092.1"/>
    <property type="molecule type" value="Transcribed_RNA"/>
</dbReference>
<proteinExistence type="predicted"/>
<evidence type="ECO:0000256" key="1">
    <source>
        <dbReference type="SAM" id="Phobius"/>
    </source>
</evidence>
<reference evidence="2" key="1">
    <citation type="submission" date="2021-05" db="EMBL/GenBank/DDBJ databases">
        <authorList>
            <person name="Alioto T."/>
            <person name="Alioto T."/>
            <person name="Gomez Garrido J."/>
        </authorList>
    </citation>
    <scope>NUCLEOTIDE SEQUENCE</scope>
</reference>
<dbReference type="AlphaFoldDB" id="A0A8D9A525"/>
<protein>
    <submittedName>
        <fullName evidence="2">Uncharacterized protein</fullName>
    </submittedName>
</protein>
<evidence type="ECO:0000313" key="2">
    <source>
        <dbReference type="EMBL" id="CAG6759092.1"/>
    </source>
</evidence>
<accession>A0A8D9A525</accession>
<dbReference type="EMBL" id="HBUF01551544">
    <property type="protein sequence ID" value="CAG6759080.1"/>
    <property type="molecule type" value="Transcribed_RNA"/>
</dbReference>
<name>A0A8D9A525_9HEMI</name>